<dbReference type="GO" id="GO:0004650">
    <property type="term" value="F:polygalacturonase activity"/>
    <property type="evidence" value="ECO:0007669"/>
    <property type="project" value="UniProtKB-EC"/>
</dbReference>
<dbReference type="PANTHER" id="PTHR31884">
    <property type="entry name" value="POLYGALACTURONASE"/>
    <property type="match status" value="1"/>
</dbReference>
<feature type="signal peptide" evidence="12">
    <location>
        <begin position="1"/>
        <end position="20"/>
    </location>
</feature>
<evidence type="ECO:0000256" key="10">
    <source>
        <dbReference type="PROSITE-ProRule" id="PRU10052"/>
    </source>
</evidence>
<comment type="similarity">
    <text evidence="1 11">Belongs to the glycosyl hydrolase 28 family.</text>
</comment>
<dbReference type="InterPro" id="IPR000743">
    <property type="entry name" value="Glyco_hydro_28"/>
</dbReference>
<dbReference type="Pfam" id="PF00295">
    <property type="entry name" value="Glyco_hydro_28"/>
    <property type="match status" value="1"/>
</dbReference>
<dbReference type="CAZy" id="GH28">
    <property type="family name" value="Glycoside Hydrolase Family 28"/>
</dbReference>
<evidence type="ECO:0000256" key="3">
    <source>
        <dbReference type="ARBA" id="ARBA00022729"/>
    </source>
</evidence>
<dbReference type="EC" id="3.2.1.15" evidence="2"/>
<dbReference type="InterPro" id="IPR011050">
    <property type="entry name" value="Pectin_lyase_fold/virulence"/>
</dbReference>
<accession>B7XH72</accession>
<dbReference type="InterPro" id="IPR006626">
    <property type="entry name" value="PbH1"/>
</dbReference>
<dbReference type="AlphaFoldDB" id="B7XH72"/>
<dbReference type="Gene3D" id="2.160.20.10">
    <property type="entry name" value="Single-stranded right-handed beta-helix, Pectin lyase-like"/>
    <property type="match status" value="1"/>
</dbReference>
<dbReference type="GO" id="GO:0071555">
    <property type="term" value="P:cell wall organization"/>
    <property type="evidence" value="ECO:0007669"/>
    <property type="project" value="UniProtKB-KW"/>
</dbReference>
<feature type="active site" evidence="10">
    <location>
        <position position="234"/>
    </location>
</feature>
<evidence type="ECO:0000256" key="2">
    <source>
        <dbReference type="ARBA" id="ARBA00012736"/>
    </source>
</evidence>
<dbReference type="SUPFAM" id="SSF51126">
    <property type="entry name" value="Pectin lyase-like"/>
    <property type="match status" value="1"/>
</dbReference>
<keyword evidence="8" id="KW-0961">Cell wall biogenesis/degradation</keyword>
<feature type="chain" id="PRO_5002866321" description="endo-polygalacturonase" evidence="12">
    <location>
        <begin position="21"/>
        <end position="373"/>
    </location>
</feature>
<evidence type="ECO:0000256" key="4">
    <source>
        <dbReference type="ARBA" id="ARBA00022737"/>
    </source>
</evidence>
<dbReference type="SMR" id="B7XH72"/>
<organism evidence="13">
    <name type="scientific">Agroathelia rolfsii</name>
    <dbReference type="NCBI Taxonomy" id="39291"/>
    <lineage>
        <taxon>Eukaryota</taxon>
        <taxon>Fungi</taxon>
        <taxon>Dikarya</taxon>
        <taxon>Basidiomycota</taxon>
        <taxon>Agaricomycotina</taxon>
        <taxon>Agaricomycetes</taxon>
        <taxon>Agaricomycetidae</taxon>
        <taxon>Amylocorticiales</taxon>
        <taxon>Amylocorticiaceae</taxon>
        <taxon>Agroathelia</taxon>
    </lineage>
</organism>
<proteinExistence type="evidence at transcript level"/>
<reference evidence="13" key="1">
    <citation type="submission" date="2009-01" db="EMBL/GenBank/DDBJ databases">
        <title>Purification and characterization of acid-stable endopolygalacturonase from Athelia rolfsii, and its cloning and expression.</title>
        <authorList>
            <person name="Ito M."/>
            <person name="Ogawa S."/>
            <person name="Akizuki T."/>
            <person name="Miyairi K."/>
        </authorList>
    </citation>
    <scope>NUCLEOTIDE SEQUENCE</scope>
</reference>
<name>B7XH72_9AGAM</name>
<keyword evidence="6" id="KW-1015">Disulfide bond</keyword>
<dbReference type="EMBL" id="AB477458">
    <property type="protein sequence ID" value="BAH14957.1"/>
    <property type="molecule type" value="mRNA"/>
</dbReference>
<keyword evidence="5 11" id="KW-0378">Hydrolase</keyword>
<dbReference type="InterPro" id="IPR012334">
    <property type="entry name" value="Pectin_lyas_fold"/>
</dbReference>
<dbReference type="GO" id="GO:0045490">
    <property type="term" value="P:pectin catabolic process"/>
    <property type="evidence" value="ECO:0007669"/>
    <property type="project" value="UniProtKB-ARBA"/>
</dbReference>
<dbReference type="GO" id="GO:0005576">
    <property type="term" value="C:extracellular region"/>
    <property type="evidence" value="ECO:0007669"/>
    <property type="project" value="TreeGrafter"/>
</dbReference>
<dbReference type="InterPro" id="IPR050434">
    <property type="entry name" value="Glycosyl_hydrlase_28"/>
</dbReference>
<keyword evidence="3 12" id="KW-0732">Signal</keyword>
<evidence type="ECO:0000256" key="7">
    <source>
        <dbReference type="ARBA" id="ARBA00023295"/>
    </source>
</evidence>
<evidence type="ECO:0000256" key="9">
    <source>
        <dbReference type="ARBA" id="ARBA00034074"/>
    </source>
</evidence>
<dbReference type="SMART" id="SM00710">
    <property type="entry name" value="PbH1"/>
    <property type="match status" value="6"/>
</dbReference>
<evidence type="ECO:0000256" key="12">
    <source>
        <dbReference type="SAM" id="SignalP"/>
    </source>
</evidence>
<keyword evidence="7 11" id="KW-0326">Glycosidase</keyword>
<evidence type="ECO:0000256" key="8">
    <source>
        <dbReference type="ARBA" id="ARBA00023316"/>
    </source>
</evidence>
<dbReference type="PROSITE" id="PS00502">
    <property type="entry name" value="POLYGALACTURONASE"/>
    <property type="match status" value="1"/>
</dbReference>
<evidence type="ECO:0000256" key="6">
    <source>
        <dbReference type="ARBA" id="ARBA00023157"/>
    </source>
</evidence>
<protein>
    <recommendedName>
        <fullName evidence="2">endo-polygalacturonase</fullName>
        <ecNumber evidence="2">3.2.1.15</ecNumber>
    </recommendedName>
</protein>
<evidence type="ECO:0000256" key="1">
    <source>
        <dbReference type="ARBA" id="ARBA00008834"/>
    </source>
</evidence>
<sequence>MPRVSTVLGASLFLASAVSAVPYANSTEPVRIGKRCTSTISSLSDVTDSALECTTINIKSFSVPAGKTFDISNLADGTTVNLLGDVTFGYKEWDGPLFQIGTKSKTATWHFNGNGHTLNGQGAQYWDGKGTNGGKTKPHPMVKLYHGTGSFKDVTVLNSPAQAVSVGTSAAFTISGVTIDNSAGSSKGHNTDCFDVSADDVTITGNVCKNQDDCLAVNKGSNIEFSDNKCSGGHGISIGSVKSDHNVESVTISGNTVTDSANGLRIKTVYGATDAAVTNIVYKDNTVSGISKYGVVIEQDYENGSPTGKPSNGVTLGPVTFEGTNKVSVNSGAKEVYVLCGSKCTGTWDWSGLSVSGGSSGSINYDHISNFKL</sequence>
<evidence type="ECO:0000256" key="5">
    <source>
        <dbReference type="ARBA" id="ARBA00022801"/>
    </source>
</evidence>
<dbReference type="PANTHER" id="PTHR31884:SF1">
    <property type="entry name" value="POLYGALACTURONASE"/>
    <property type="match status" value="1"/>
</dbReference>
<gene>
    <name evidence="13" type="primary">EndoPG 1</name>
</gene>
<keyword evidence="4" id="KW-0677">Repeat</keyword>
<evidence type="ECO:0000313" key="13">
    <source>
        <dbReference type="EMBL" id="BAH14957.1"/>
    </source>
</evidence>
<evidence type="ECO:0000256" key="11">
    <source>
        <dbReference type="RuleBase" id="RU361169"/>
    </source>
</evidence>
<comment type="catalytic activity">
    <reaction evidence="9">
        <text>(1,4-alpha-D-galacturonosyl)n+m + H2O = (1,4-alpha-D-galacturonosyl)n + (1,4-alpha-D-galacturonosyl)m.</text>
        <dbReference type="EC" id="3.2.1.15"/>
    </reaction>
</comment>